<dbReference type="EMBL" id="JAHJDP010000107">
    <property type="protein sequence ID" value="MBU2692977.1"/>
    <property type="molecule type" value="Genomic_DNA"/>
</dbReference>
<evidence type="ECO:0000313" key="1">
    <source>
        <dbReference type="EMBL" id="MBU2692977.1"/>
    </source>
</evidence>
<dbReference type="SUPFAM" id="SSF63829">
    <property type="entry name" value="Calcium-dependent phosphotriesterase"/>
    <property type="match status" value="2"/>
</dbReference>
<dbReference type="SUPFAM" id="SSF50952">
    <property type="entry name" value="Soluble quinoprotein glucose dehydrogenase"/>
    <property type="match status" value="1"/>
</dbReference>
<protein>
    <recommendedName>
        <fullName evidence="3">T9SS type A sorting domain-containing protein</fullName>
    </recommendedName>
</protein>
<evidence type="ECO:0000313" key="2">
    <source>
        <dbReference type="Proteomes" id="UP000777784"/>
    </source>
</evidence>
<name>A0A948W568_UNCEI</name>
<organism evidence="1 2">
    <name type="scientific">Eiseniibacteriota bacterium</name>
    <dbReference type="NCBI Taxonomy" id="2212470"/>
    <lineage>
        <taxon>Bacteria</taxon>
        <taxon>Candidatus Eiseniibacteriota</taxon>
    </lineage>
</organism>
<gene>
    <name evidence="1" type="ORF">KJ970_18825</name>
</gene>
<dbReference type="InterPro" id="IPR011041">
    <property type="entry name" value="Quinoprot_gluc/sorb_DH_b-prop"/>
</dbReference>
<dbReference type="Proteomes" id="UP000777784">
    <property type="component" value="Unassembled WGS sequence"/>
</dbReference>
<dbReference type="Gene3D" id="2.130.10.10">
    <property type="entry name" value="YVTN repeat-like/Quinoprotein amine dehydrogenase"/>
    <property type="match status" value="3"/>
</dbReference>
<comment type="caution">
    <text evidence="1">The sequence shown here is derived from an EMBL/GenBank/DDBJ whole genome shotgun (WGS) entry which is preliminary data.</text>
</comment>
<sequence>MSLYNTSKGCLGRSSSHGCLTCLFILIVLLLSYPSSHGAAESWQTYIYANDIRGVVPLSDGIYCATSGGALFYQSETGEFRQWNRAANGLSSDTLTCAIGAPGDQIWYGTETQGIAIYDVESSIFMPFTSLLESIPSDDIVNLIKQDDWILVLARGGFSVFQGDSLVWMSLEGLDLDPVPSWDLRTGQIFQGELWIGGRPVTEEGYLGGVVRLNFELGRWEDRSQGLENRTLRDLAVHDELIWVATDDFIGIWNGDEWIGHEAGLPGSPLWMDLYSAADTLWLAGKTGVYYFDPAGEQWITAAAGAPPVSSLARDQQGRLWAGASANARNSNGLADSEDGLWERLGGEWVQHRMLGPDRRHHYRDITFDKDGRLWTSTAQPQQQPLLTIRDNGNWSTIVKGTSGLTNTWTWRLLVDGDAIWLGNCCGTSSTLPDFGVEVIRPDGISQYAQATNIKDMTKDARGRLWFASSSENTEFAFGVTGLDPSDSTWIELTTTTMGAELQSNNVRAIAAEGVILWIGYVDQGFSRWNLGSDGVPLTTDDDWIHYSSSQVQRRPVGDRTTCIAVGSDAVWVGSTSGVTRVKDIYGLRYLTQGYNRLPASEIKDIIPTAEGGAWIATKNSGVTRVLPDGFGGFTYEYTYDSPELVHPDIETMTVDPDGRSLWLGTAWGLSMVRPSSTVTEGRERPGVYPNPYQPKCSQSLRILGLPSRVSGVILDTEGRHLAVFDDVGSGEVIWDGRADGRMVPAGLYIVRIRSSQGFRSIPFAVLDGDCGP</sequence>
<reference evidence="1" key="1">
    <citation type="submission" date="2021-05" db="EMBL/GenBank/DDBJ databases">
        <title>Energy efficiency and biological interactions define the core microbiome of deep oligotrophic groundwater.</title>
        <authorList>
            <person name="Mehrshad M."/>
            <person name="Lopez-Fernandez M."/>
            <person name="Bell E."/>
            <person name="Bernier-Latmani R."/>
            <person name="Bertilsson S."/>
            <person name="Dopson M."/>
        </authorList>
    </citation>
    <scope>NUCLEOTIDE SEQUENCE</scope>
    <source>
        <strain evidence="1">Modern_marine.mb.64</strain>
    </source>
</reference>
<accession>A0A948W568</accession>
<proteinExistence type="predicted"/>
<evidence type="ECO:0008006" key="3">
    <source>
        <dbReference type="Google" id="ProtNLM"/>
    </source>
</evidence>
<dbReference type="InterPro" id="IPR015943">
    <property type="entry name" value="WD40/YVTN_repeat-like_dom_sf"/>
</dbReference>
<dbReference type="AlphaFoldDB" id="A0A948W568"/>